<keyword evidence="4 7" id="KW-0067">ATP-binding</keyword>
<dbReference type="OrthoDB" id="9806149at2"/>
<organism evidence="7 8">
    <name type="scientific">Ruegeria conchae</name>
    <dbReference type="NCBI Taxonomy" id="981384"/>
    <lineage>
        <taxon>Bacteria</taxon>
        <taxon>Pseudomonadati</taxon>
        <taxon>Pseudomonadota</taxon>
        <taxon>Alphaproteobacteria</taxon>
        <taxon>Rhodobacterales</taxon>
        <taxon>Roseobacteraceae</taxon>
        <taxon>Ruegeria</taxon>
    </lineage>
</organism>
<dbReference type="PROSITE" id="PS00211">
    <property type="entry name" value="ABC_TRANSPORTER_1"/>
    <property type="match status" value="1"/>
</dbReference>
<dbReference type="InterPro" id="IPR030660">
    <property type="entry name" value="ABC_branched_ATPase_LivF/BraG"/>
</dbReference>
<feature type="domain" description="ABC transporter" evidence="6">
    <location>
        <begin position="6"/>
        <end position="239"/>
    </location>
</feature>
<dbReference type="Pfam" id="PF00005">
    <property type="entry name" value="ABC_tran"/>
    <property type="match status" value="1"/>
</dbReference>
<keyword evidence="5" id="KW-0029">Amino-acid transport</keyword>
<dbReference type="InterPro" id="IPR027417">
    <property type="entry name" value="P-loop_NTPase"/>
</dbReference>
<dbReference type="PIRSF" id="PIRSF039137">
    <property type="entry name" value="ABC_branched_ATPase"/>
    <property type="match status" value="1"/>
</dbReference>
<dbReference type="AlphaFoldDB" id="A0A498A414"/>
<protein>
    <submittedName>
        <fullName evidence="7">Amino acid/amide ABC transporter ATP-binding protein 2 (HAAT family)</fullName>
    </submittedName>
</protein>
<evidence type="ECO:0000256" key="2">
    <source>
        <dbReference type="ARBA" id="ARBA00022448"/>
    </source>
</evidence>
<dbReference type="InterPro" id="IPR003593">
    <property type="entry name" value="AAA+_ATPase"/>
</dbReference>
<dbReference type="GO" id="GO:0016887">
    <property type="term" value="F:ATP hydrolysis activity"/>
    <property type="evidence" value="ECO:0007669"/>
    <property type="project" value="InterPro"/>
</dbReference>
<dbReference type="CDD" id="cd03224">
    <property type="entry name" value="ABC_TM1139_LivF_branched"/>
    <property type="match status" value="1"/>
</dbReference>
<evidence type="ECO:0000259" key="6">
    <source>
        <dbReference type="PROSITE" id="PS50893"/>
    </source>
</evidence>
<dbReference type="Proteomes" id="UP000271700">
    <property type="component" value="Unassembled WGS sequence"/>
</dbReference>
<dbReference type="EMBL" id="RCCT01000001">
    <property type="protein sequence ID" value="RLK10566.1"/>
    <property type="molecule type" value="Genomic_DNA"/>
</dbReference>
<dbReference type="STRING" id="981384.GCA_000192475_03211"/>
<comment type="caution">
    <text evidence="7">The sequence shown here is derived from an EMBL/GenBank/DDBJ whole genome shotgun (WGS) entry which is preliminary data.</text>
</comment>
<dbReference type="SUPFAM" id="SSF52540">
    <property type="entry name" value="P-loop containing nucleoside triphosphate hydrolases"/>
    <property type="match status" value="1"/>
</dbReference>
<dbReference type="PANTHER" id="PTHR43820:SF8">
    <property type="entry name" value="ABC TRANSPORTER SUBSTRATE-BINDING PROTEIN"/>
    <property type="match status" value="1"/>
</dbReference>
<dbReference type="InterPro" id="IPR052156">
    <property type="entry name" value="BCAA_Transport_ATP-bd_LivF"/>
</dbReference>
<evidence type="ECO:0000313" key="7">
    <source>
        <dbReference type="EMBL" id="RLK10566.1"/>
    </source>
</evidence>
<proteinExistence type="inferred from homology"/>
<dbReference type="Gene3D" id="3.40.50.300">
    <property type="entry name" value="P-loop containing nucleotide triphosphate hydrolases"/>
    <property type="match status" value="1"/>
</dbReference>
<evidence type="ECO:0000256" key="1">
    <source>
        <dbReference type="ARBA" id="ARBA00005417"/>
    </source>
</evidence>
<dbReference type="PANTHER" id="PTHR43820">
    <property type="entry name" value="HIGH-AFFINITY BRANCHED-CHAIN AMINO ACID TRANSPORT ATP-BINDING PROTEIN LIVF"/>
    <property type="match status" value="1"/>
</dbReference>
<dbReference type="SMART" id="SM00382">
    <property type="entry name" value="AAA"/>
    <property type="match status" value="1"/>
</dbReference>
<gene>
    <name evidence="7" type="ORF">CLV75_0540</name>
</gene>
<dbReference type="InterPro" id="IPR003439">
    <property type="entry name" value="ABC_transporter-like_ATP-bd"/>
</dbReference>
<dbReference type="RefSeq" id="WP_010440038.1">
    <property type="nucleotide sequence ID" value="NZ_AEYW01000006.1"/>
</dbReference>
<dbReference type="GO" id="GO:0015807">
    <property type="term" value="P:L-amino acid transport"/>
    <property type="evidence" value="ECO:0007669"/>
    <property type="project" value="TreeGrafter"/>
</dbReference>
<name>A0A498A414_9RHOB</name>
<evidence type="ECO:0000313" key="8">
    <source>
        <dbReference type="Proteomes" id="UP000271700"/>
    </source>
</evidence>
<keyword evidence="2" id="KW-0813">Transport</keyword>
<dbReference type="InterPro" id="IPR017871">
    <property type="entry name" value="ABC_transporter-like_CS"/>
</dbReference>
<evidence type="ECO:0000256" key="3">
    <source>
        <dbReference type="ARBA" id="ARBA00022741"/>
    </source>
</evidence>
<reference evidence="7 8" key="1">
    <citation type="submission" date="2018-10" db="EMBL/GenBank/DDBJ databases">
        <title>Genomic Encyclopedia of Archaeal and Bacterial Type Strains, Phase II (KMG-II): from individual species to whole genera.</title>
        <authorList>
            <person name="Goeker M."/>
        </authorList>
    </citation>
    <scope>NUCLEOTIDE SEQUENCE [LARGE SCALE GENOMIC DNA]</scope>
    <source>
        <strain evidence="7 8">DSM 29317</strain>
    </source>
</reference>
<evidence type="ECO:0000256" key="5">
    <source>
        <dbReference type="ARBA" id="ARBA00022970"/>
    </source>
</evidence>
<sequence>MNEPILRIRNIESFYGPIMAIRGVSLDVHPGQIVSILGANGAGKTTLMKTVSGVMDPEKGRITFDGQQIQGSEPHKVVQKGIVHVPEGREVFPLLTVDENLSLGAYTLSDKGQIDHDRDLVFSYFPVLKERRGQEAGTLSGGQQQMLAIGRGLMANPRIMLLDEPSLGLSPLLVQEIFGILKRLNDEQKMTMMLVEQNANAALELAHHGYVMEIGRIVMDGAADVLLQSEDIQNFYLGVQEEGARENRRWKRKKTWR</sequence>
<dbReference type="GO" id="GO:0015658">
    <property type="term" value="F:branched-chain amino acid transmembrane transporter activity"/>
    <property type="evidence" value="ECO:0007669"/>
    <property type="project" value="InterPro"/>
</dbReference>
<comment type="similarity">
    <text evidence="1">Belongs to the ABC transporter superfamily.</text>
</comment>
<evidence type="ECO:0000256" key="4">
    <source>
        <dbReference type="ARBA" id="ARBA00022840"/>
    </source>
</evidence>
<dbReference type="GO" id="GO:0005524">
    <property type="term" value="F:ATP binding"/>
    <property type="evidence" value="ECO:0007669"/>
    <property type="project" value="UniProtKB-KW"/>
</dbReference>
<keyword evidence="3" id="KW-0547">Nucleotide-binding</keyword>
<dbReference type="PROSITE" id="PS50893">
    <property type="entry name" value="ABC_TRANSPORTER_2"/>
    <property type="match status" value="1"/>
</dbReference>
<accession>A0A498A414</accession>
<keyword evidence="8" id="KW-1185">Reference proteome</keyword>